<evidence type="ECO:0000313" key="18">
    <source>
        <dbReference type="EMBL" id="MRN57015.1"/>
    </source>
</evidence>
<comment type="subunit">
    <text evidence="10">At low DSF concentrations, interacts with RpfF.</text>
</comment>
<keyword evidence="8" id="KW-0067">ATP-binding</keyword>
<dbReference type="SMART" id="SM00448">
    <property type="entry name" value="REC"/>
    <property type="match status" value="1"/>
</dbReference>
<organism evidence="18 19">
    <name type="scientific">Paenibacillus monticola</name>
    <dbReference type="NCBI Taxonomy" id="2666075"/>
    <lineage>
        <taxon>Bacteria</taxon>
        <taxon>Bacillati</taxon>
        <taxon>Bacillota</taxon>
        <taxon>Bacilli</taxon>
        <taxon>Bacillales</taxon>
        <taxon>Paenibacillaceae</taxon>
        <taxon>Paenibacillus</taxon>
    </lineage>
</organism>
<dbReference type="InterPro" id="IPR011006">
    <property type="entry name" value="CheY-like_superfamily"/>
</dbReference>
<keyword evidence="7" id="KW-0418">Kinase</keyword>
<dbReference type="SMART" id="SM00388">
    <property type="entry name" value="HisKA"/>
    <property type="match status" value="1"/>
</dbReference>
<evidence type="ECO:0000313" key="19">
    <source>
        <dbReference type="Proteomes" id="UP000463051"/>
    </source>
</evidence>
<feature type="domain" description="Histidine kinase" evidence="14">
    <location>
        <begin position="390"/>
        <end position="615"/>
    </location>
</feature>
<dbReference type="Gene3D" id="3.30.565.10">
    <property type="entry name" value="Histidine kinase-like ATPase, C-terminal domain"/>
    <property type="match status" value="1"/>
</dbReference>
<proteinExistence type="inferred from homology"/>
<dbReference type="InterPro" id="IPR035965">
    <property type="entry name" value="PAS-like_dom_sf"/>
</dbReference>
<evidence type="ECO:0000256" key="5">
    <source>
        <dbReference type="ARBA" id="ARBA00022679"/>
    </source>
</evidence>
<gene>
    <name evidence="18" type="ORF">GJB61_29110</name>
</gene>
<dbReference type="Pfam" id="PF00512">
    <property type="entry name" value="HisKA"/>
    <property type="match status" value="1"/>
</dbReference>
<evidence type="ECO:0000256" key="7">
    <source>
        <dbReference type="ARBA" id="ARBA00022777"/>
    </source>
</evidence>
<dbReference type="InterPro" id="IPR001610">
    <property type="entry name" value="PAC"/>
</dbReference>
<dbReference type="FunFam" id="3.30.565.10:FF:000010">
    <property type="entry name" value="Sensor histidine kinase RcsC"/>
    <property type="match status" value="1"/>
</dbReference>
<evidence type="ECO:0000256" key="10">
    <source>
        <dbReference type="ARBA" id="ARBA00064003"/>
    </source>
</evidence>
<evidence type="ECO:0000256" key="6">
    <source>
        <dbReference type="ARBA" id="ARBA00022741"/>
    </source>
</evidence>
<dbReference type="RefSeq" id="WP_195724516.1">
    <property type="nucleotide sequence ID" value="NZ_WJXB01000018.1"/>
</dbReference>
<feature type="domain" description="PAS" evidence="16">
    <location>
        <begin position="7"/>
        <end position="77"/>
    </location>
</feature>
<dbReference type="Pfam" id="PF13426">
    <property type="entry name" value="PAS_9"/>
    <property type="match status" value="2"/>
</dbReference>
<dbReference type="CDD" id="cd17546">
    <property type="entry name" value="REC_hyHK_CKI1_RcsC-like"/>
    <property type="match status" value="1"/>
</dbReference>
<dbReference type="EC" id="2.7.13.3" evidence="3"/>
<dbReference type="PRINTS" id="PR00344">
    <property type="entry name" value="BCTRLSENSOR"/>
</dbReference>
<dbReference type="GO" id="GO:0000155">
    <property type="term" value="F:phosphorelay sensor kinase activity"/>
    <property type="evidence" value="ECO:0007669"/>
    <property type="project" value="InterPro"/>
</dbReference>
<dbReference type="PROSITE" id="PS50112">
    <property type="entry name" value="PAS"/>
    <property type="match status" value="3"/>
</dbReference>
<evidence type="ECO:0000256" key="9">
    <source>
        <dbReference type="ARBA" id="ARBA00023012"/>
    </source>
</evidence>
<dbReference type="SUPFAM" id="SSF52172">
    <property type="entry name" value="CheY-like"/>
    <property type="match status" value="1"/>
</dbReference>
<feature type="domain" description="PAS" evidence="16">
    <location>
        <begin position="135"/>
        <end position="190"/>
    </location>
</feature>
<sequence length="758" mass="85269">MRQSIEGNSLFERLYRTSNVGVAFLSLEEKWTSINPAVSAALGYTEEQLLGHDFRELLYGDSTQIHTEMMEDLSRGQVPFVDSELELLDVWGLPVPLLLRVMLINNPSAEVPLYYIVHMIKLSGQQPNFEEMMPVDELYRLIAFNVRDIIYVATPDNICQYCSPSIQEVLGYEPEELIGSDVRGLIHPEDLVVLRFPKVSDIPSIQLRIRHADGNYIWIEFTLRIVETSQEGWNIIAIGRDITERKAVEQKLQESVERYTSLKKYNHDAIISLDLQGNIINGNEKSCQLTGYSIPELTGLNVERIVGTGHFADIIAYAMEDGSEQHNIDSIWHKDGHSVEVMTTVAPIIINASNVGFYIIVKDITEQKKLLVAKESAENTNHAKSEFLAMMSHEIRTPMNGVIGMTDLLLEMSEPNSQQREYLEIIRQSGDTLLSIINDILDFSKIEAGKTALHEEPFQLRNCIDAVLDVLSYKAEAKKLKVEVVVSSDVPDNLMGDEERLKQILLNLVGNAIKFTYVGGVKIKVSLAARERDQVTLQFSIADTGIGIPEKFRSRLFEPFYQLDHYLNGRHEGTGLGLAITKKLVELMGGQITLQERERTEEAGATFEFSIIIREEEVSDSLTGSVGASGSDLVSTRRLLRILVAEDNEINQIVLRKILEKWGHSVDVANDGIEVVQRVTHEIYDLIFMDVQMPRMNGIDATKIIQESLPADQLPVIIAVTANALKGDREFCLEAGMDEYISKPLKGETLKNIIDSFF</sequence>
<dbReference type="CDD" id="cd00082">
    <property type="entry name" value="HisKA"/>
    <property type="match status" value="1"/>
</dbReference>
<protein>
    <recommendedName>
        <fullName evidence="12">Circadian input-output histidine kinase CikA</fullName>
        <ecNumber evidence="3">2.7.13.3</ecNumber>
    </recommendedName>
    <alternativeName>
        <fullName evidence="11">Sensory/regulatory protein RpfC</fullName>
    </alternativeName>
</protein>
<evidence type="ECO:0000256" key="8">
    <source>
        <dbReference type="ARBA" id="ARBA00022840"/>
    </source>
</evidence>
<dbReference type="Proteomes" id="UP000463051">
    <property type="component" value="Unassembled WGS sequence"/>
</dbReference>
<evidence type="ECO:0000256" key="4">
    <source>
        <dbReference type="ARBA" id="ARBA00022553"/>
    </source>
</evidence>
<dbReference type="PROSITE" id="PS50110">
    <property type="entry name" value="RESPONSE_REGULATORY"/>
    <property type="match status" value="1"/>
</dbReference>
<dbReference type="Pfam" id="PF08447">
    <property type="entry name" value="PAS_3"/>
    <property type="match status" value="1"/>
</dbReference>
<feature type="domain" description="Response regulatory" evidence="15">
    <location>
        <begin position="641"/>
        <end position="758"/>
    </location>
</feature>
<dbReference type="GO" id="GO:0005524">
    <property type="term" value="F:ATP binding"/>
    <property type="evidence" value="ECO:0007669"/>
    <property type="project" value="UniProtKB-KW"/>
</dbReference>
<name>A0A7X2HBJ5_9BACL</name>
<dbReference type="Gene3D" id="1.10.287.130">
    <property type="match status" value="1"/>
</dbReference>
<dbReference type="Gene3D" id="3.30.450.20">
    <property type="entry name" value="PAS domain"/>
    <property type="match status" value="3"/>
</dbReference>
<dbReference type="NCBIfam" id="TIGR00229">
    <property type="entry name" value="sensory_box"/>
    <property type="match status" value="3"/>
</dbReference>
<keyword evidence="19" id="KW-1185">Reference proteome</keyword>
<dbReference type="PROSITE" id="PS50109">
    <property type="entry name" value="HIS_KIN"/>
    <property type="match status" value="1"/>
</dbReference>
<comment type="similarity">
    <text evidence="2">In the N-terminal section; belongs to the phytochrome family.</text>
</comment>
<dbReference type="InterPro" id="IPR005467">
    <property type="entry name" value="His_kinase_dom"/>
</dbReference>
<evidence type="ECO:0000259" key="15">
    <source>
        <dbReference type="PROSITE" id="PS50110"/>
    </source>
</evidence>
<comment type="catalytic activity">
    <reaction evidence="1">
        <text>ATP + protein L-histidine = ADP + protein N-phospho-L-histidine.</text>
        <dbReference type="EC" id="2.7.13.3"/>
    </reaction>
</comment>
<keyword evidence="4 13" id="KW-0597">Phosphoprotein</keyword>
<feature type="modified residue" description="4-aspartylphosphate" evidence="13">
    <location>
        <position position="690"/>
    </location>
</feature>
<dbReference type="CDD" id="cd16922">
    <property type="entry name" value="HATPase_EvgS-ArcB-TorS-like"/>
    <property type="match status" value="1"/>
</dbReference>
<feature type="domain" description="PAS" evidence="16">
    <location>
        <begin position="255"/>
        <end position="299"/>
    </location>
</feature>
<evidence type="ECO:0000259" key="17">
    <source>
        <dbReference type="PROSITE" id="PS50113"/>
    </source>
</evidence>
<dbReference type="InterPro" id="IPR000014">
    <property type="entry name" value="PAS"/>
</dbReference>
<evidence type="ECO:0000256" key="13">
    <source>
        <dbReference type="PROSITE-ProRule" id="PRU00169"/>
    </source>
</evidence>
<evidence type="ECO:0000259" key="14">
    <source>
        <dbReference type="PROSITE" id="PS50109"/>
    </source>
</evidence>
<accession>A0A7X2HBJ5</accession>
<dbReference type="Pfam" id="PF02518">
    <property type="entry name" value="HATPase_c"/>
    <property type="match status" value="1"/>
</dbReference>
<dbReference type="PANTHER" id="PTHR45339">
    <property type="entry name" value="HYBRID SIGNAL TRANSDUCTION HISTIDINE KINASE J"/>
    <property type="match status" value="1"/>
</dbReference>
<dbReference type="SMART" id="SM00086">
    <property type="entry name" value="PAC"/>
    <property type="match status" value="2"/>
</dbReference>
<dbReference type="InterPro" id="IPR036890">
    <property type="entry name" value="HATPase_C_sf"/>
</dbReference>
<dbReference type="SUPFAM" id="SSF47384">
    <property type="entry name" value="Homodimeric domain of signal transducing histidine kinase"/>
    <property type="match status" value="1"/>
</dbReference>
<dbReference type="InterPro" id="IPR003594">
    <property type="entry name" value="HATPase_dom"/>
</dbReference>
<dbReference type="InterPro" id="IPR013655">
    <property type="entry name" value="PAS_fold_3"/>
</dbReference>
<dbReference type="InterPro" id="IPR003661">
    <property type="entry name" value="HisK_dim/P_dom"/>
</dbReference>
<evidence type="ECO:0000256" key="12">
    <source>
        <dbReference type="ARBA" id="ARBA00074306"/>
    </source>
</evidence>
<dbReference type="SMART" id="SM00387">
    <property type="entry name" value="HATPase_c"/>
    <property type="match status" value="1"/>
</dbReference>
<keyword evidence="9" id="KW-0902">Two-component regulatory system</keyword>
<dbReference type="InterPro" id="IPR004358">
    <property type="entry name" value="Sig_transdc_His_kin-like_C"/>
</dbReference>
<dbReference type="CDD" id="cd00130">
    <property type="entry name" value="PAS"/>
    <property type="match status" value="3"/>
</dbReference>
<dbReference type="Pfam" id="PF00072">
    <property type="entry name" value="Response_reg"/>
    <property type="match status" value="1"/>
</dbReference>
<dbReference type="SUPFAM" id="SSF55785">
    <property type="entry name" value="PYP-like sensor domain (PAS domain)"/>
    <property type="match status" value="3"/>
</dbReference>
<dbReference type="SUPFAM" id="SSF55874">
    <property type="entry name" value="ATPase domain of HSP90 chaperone/DNA topoisomerase II/histidine kinase"/>
    <property type="match status" value="1"/>
</dbReference>
<dbReference type="PANTHER" id="PTHR45339:SF1">
    <property type="entry name" value="HYBRID SIGNAL TRANSDUCTION HISTIDINE KINASE J"/>
    <property type="match status" value="1"/>
</dbReference>
<evidence type="ECO:0000256" key="1">
    <source>
        <dbReference type="ARBA" id="ARBA00000085"/>
    </source>
</evidence>
<evidence type="ECO:0000256" key="2">
    <source>
        <dbReference type="ARBA" id="ARBA00006402"/>
    </source>
</evidence>
<dbReference type="FunFam" id="1.10.287.130:FF:000002">
    <property type="entry name" value="Two-component osmosensing histidine kinase"/>
    <property type="match status" value="1"/>
</dbReference>
<keyword evidence="5" id="KW-0808">Transferase</keyword>
<keyword evidence="6" id="KW-0547">Nucleotide-binding</keyword>
<reference evidence="18 19" key="1">
    <citation type="submission" date="2019-11" db="EMBL/GenBank/DDBJ databases">
        <title>Paenibacillus monticola sp. nov., a novel PGPR strain isolated from mountain sample in China.</title>
        <authorList>
            <person name="Zhao Q."/>
            <person name="Li H.-P."/>
            <person name="Zhang J.-L."/>
        </authorList>
    </citation>
    <scope>NUCLEOTIDE SEQUENCE [LARGE SCALE GENOMIC DNA]</scope>
    <source>
        <strain evidence="18 19">LC-T2</strain>
    </source>
</reference>
<dbReference type="InterPro" id="IPR001789">
    <property type="entry name" value="Sig_transdc_resp-reg_receiver"/>
</dbReference>
<dbReference type="SMART" id="SM00091">
    <property type="entry name" value="PAS"/>
    <property type="match status" value="3"/>
</dbReference>
<dbReference type="InterPro" id="IPR000700">
    <property type="entry name" value="PAS-assoc_C"/>
</dbReference>
<dbReference type="PROSITE" id="PS50113">
    <property type="entry name" value="PAC"/>
    <property type="match status" value="1"/>
</dbReference>
<evidence type="ECO:0000256" key="3">
    <source>
        <dbReference type="ARBA" id="ARBA00012438"/>
    </source>
</evidence>
<dbReference type="InterPro" id="IPR036097">
    <property type="entry name" value="HisK_dim/P_sf"/>
</dbReference>
<dbReference type="Gene3D" id="3.40.50.2300">
    <property type="match status" value="1"/>
</dbReference>
<comment type="caution">
    <text evidence="18">The sequence shown here is derived from an EMBL/GenBank/DDBJ whole genome shotgun (WGS) entry which is preliminary data.</text>
</comment>
<evidence type="ECO:0000259" key="16">
    <source>
        <dbReference type="PROSITE" id="PS50112"/>
    </source>
</evidence>
<evidence type="ECO:0000256" key="11">
    <source>
        <dbReference type="ARBA" id="ARBA00068150"/>
    </source>
</evidence>
<feature type="domain" description="PAC" evidence="17">
    <location>
        <begin position="203"/>
        <end position="254"/>
    </location>
</feature>
<dbReference type="EMBL" id="WJXB01000018">
    <property type="protein sequence ID" value="MRN57015.1"/>
    <property type="molecule type" value="Genomic_DNA"/>
</dbReference>
<dbReference type="AlphaFoldDB" id="A0A7X2HBJ5"/>